<dbReference type="STRING" id="1797243.A2943_00720"/>
<accession>A0A1F4XHF7</accession>
<dbReference type="Gene3D" id="2.40.30.10">
    <property type="entry name" value="Translation factors"/>
    <property type="match status" value="1"/>
</dbReference>
<proteinExistence type="predicted"/>
<organism evidence="1 2">
    <name type="scientific">Candidatus Adlerbacteria bacterium RIFCSPLOWO2_01_FULL_51_16</name>
    <dbReference type="NCBI Taxonomy" id="1797243"/>
    <lineage>
        <taxon>Bacteria</taxon>
        <taxon>Candidatus Adleribacteriota</taxon>
    </lineage>
</organism>
<sequence>MAEKKEKPLGIVTHWYDKLGVAVVKLSGKLNKGDKIKIKRGEEEFEEVVGSLQIDHKDVASAKKGDDAAMKLSQKTKEGAEIFAVK</sequence>
<dbReference type="InterPro" id="IPR009000">
    <property type="entry name" value="Transl_B-barrel_sf"/>
</dbReference>
<dbReference type="EMBL" id="MEWX01000003">
    <property type="protein sequence ID" value="OGC81161.1"/>
    <property type="molecule type" value="Genomic_DNA"/>
</dbReference>
<name>A0A1F4XHF7_9BACT</name>
<evidence type="ECO:0000313" key="2">
    <source>
        <dbReference type="Proteomes" id="UP000176185"/>
    </source>
</evidence>
<reference evidence="1 2" key="1">
    <citation type="journal article" date="2016" name="Nat. Commun.">
        <title>Thousands of microbial genomes shed light on interconnected biogeochemical processes in an aquifer system.</title>
        <authorList>
            <person name="Anantharaman K."/>
            <person name="Brown C.T."/>
            <person name="Hug L.A."/>
            <person name="Sharon I."/>
            <person name="Castelle C.J."/>
            <person name="Probst A.J."/>
            <person name="Thomas B.C."/>
            <person name="Singh A."/>
            <person name="Wilkins M.J."/>
            <person name="Karaoz U."/>
            <person name="Brodie E.L."/>
            <person name="Williams K.H."/>
            <person name="Hubbard S.S."/>
            <person name="Banfield J.F."/>
        </authorList>
    </citation>
    <scope>NUCLEOTIDE SEQUENCE [LARGE SCALE GENOMIC DNA]</scope>
</reference>
<comment type="caution">
    <text evidence="1">The sequence shown here is derived from an EMBL/GenBank/DDBJ whole genome shotgun (WGS) entry which is preliminary data.</text>
</comment>
<gene>
    <name evidence="1" type="ORF">A2943_00720</name>
</gene>
<evidence type="ECO:0008006" key="3">
    <source>
        <dbReference type="Google" id="ProtNLM"/>
    </source>
</evidence>
<evidence type="ECO:0000313" key="1">
    <source>
        <dbReference type="EMBL" id="OGC81161.1"/>
    </source>
</evidence>
<dbReference type="Proteomes" id="UP000176185">
    <property type="component" value="Unassembled WGS sequence"/>
</dbReference>
<dbReference type="SUPFAM" id="SSF50447">
    <property type="entry name" value="Translation proteins"/>
    <property type="match status" value="1"/>
</dbReference>
<protein>
    <recommendedName>
        <fullName evidence="3">Translation elongation factor-like protein</fullName>
    </recommendedName>
</protein>
<dbReference type="AlphaFoldDB" id="A0A1F4XHF7"/>